<dbReference type="EMBL" id="RZGX01000032">
    <property type="protein sequence ID" value="RUR18979.1"/>
    <property type="molecule type" value="Genomic_DNA"/>
</dbReference>
<dbReference type="OrthoDB" id="5650937at2"/>
<evidence type="ECO:0000313" key="1">
    <source>
        <dbReference type="EMBL" id="PWY53992.1"/>
    </source>
</evidence>
<reference evidence="1 3" key="1">
    <citation type="submission" date="2018-05" db="EMBL/GenBank/DDBJ databases">
        <title>Legionella qingyii sp.nov., whole genome shotgun sequence.</title>
        <authorList>
            <person name="Wu H."/>
            <person name="Zhu Q."/>
            <person name="Hu C."/>
        </authorList>
    </citation>
    <scope>NUCLEOTIDE SEQUENCE [LARGE SCALE GENOMIC DNA]</scope>
    <source>
        <strain evidence="1 3">HEB18</strain>
    </source>
</reference>
<sequence length="956" mass="109592">MPKEISIGTLSIGTLYSYIFDGIKWYNSDQDDSAKSEKKKLTQAQFEKVLNSKSEHFRYSLRMLQAKDLEEVLYGNSTDPLIKPTDFLDSLLFPKDEKIGEIFDSLNQKYKYFTKNQEDLAKKHFIILFKGTKLIGDYFENNNDEENSLAAENAYKILVWFGLKKGRGSPFSMFEKHLKLFPDLVKPVHDSLVSPIPVNNKSNLDLSGWVTFIKKYPVQGIHYFQQAANIEEMNDNRAPATIAEAQILAAKIVYPNASKHPEMAALFYANKLDNNLFNQCLELEKRRKSTDNLPDIHINGNTINFPEYHLVKLPIDDLRAYFLGLLTACCQSIGGHSERCVIDGITLPNNGFYVMLKGSKQSNPLIDNKINYSDFQIVGQGYAWISSNNNLVFDSWENLRASDNEIAVQLLESFSKELTQRDENIVRVTIGTGGKTPDKFGNKVLEKAEKMKEGYQYSDSLNQYLVYLDNNKLKTWQKALLDDWDSLVEKPLPLTTQEFANYLGLDNIYSKETFDSIATYLIDKKNFSLWINWEKPEKQPLPEDFWYILNRIENLNTEIVTQLLHFGEKDLSDLSEAIVNLTSLNQYNSKKEYELINTPNYASKVNQVFRFSNKLNCPEIFDLFEPWFTETSHTFFNADINYGHLLNKLQRFQINALSKTVIQELISLGRKGNTLLDLLEKYRSVLNIEQHLFCISLVRNEGIDVAEAYIFLYSKNFATEENIGVILAHPENALTLAQGLYGLSTNKILTPGNISNLIAYPLLGESLIYCNSINQKFFDCLIPHENTTENYFIALTILAKSRALTLDNVASLQKNPLFADEIVRIPEDSRNLPKTVWQLMHKHLGDREYLNNLILLTKDVNEYTNQFNNALEGDYDVYEFEPVCKAMDVLNTLSKYLSGELQDLSEELIVNSDLPAEMNLPEKYKKIMDSFTKFIKTHNDVIMSLGQESLGSTMSP</sequence>
<evidence type="ECO:0000313" key="2">
    <source>
        <dbReference type="EMBL" id="RUR18979.1"/>
    </source>
</evidence>
<evidence type="ECO:0000313" key="4">
    <source>
        <dbReference type="Proteomes" id="UP000287374"/>
    </source>
</evidence>
<dbReference type="RefSeq" id="WP_110144115.1">
    <property type="nucleotide sequence ID" value="NZ_QHJG01000050.1"/>
</dbReference>
<accession>A0A317U0I1</accession>
<dbReference type="Proteomes" id="UP000247152">
    <property type="component" value="Unassembled WGS sequence"/>
</dbReference>
<evidence type="ECO:0000313" key="3">
    <source>
        <dbReference type="Proteomes" id="UP000247152"/>
    </source>
</evidence>
<dbReference type="AlphaFoldDB" id="A0A317U0I1"/>
<reference evidence="2 4" key="2">
    <citation type="submission" date="2018-12" db="EMBL/GenBank/DDBJ databases">
        <title>Legionella sp,whole genome shotgun sequence.</title>
        <authorList>
            <person name="Wu H."/>
        </authorList>
    </citation>
    <scope>NUCLEOTIDE SEQUENCE [LARGE SCALE GENOMIC DNA]</scope>
    <source>
        <strain evidence="4">km489</strain>
        <strain evidence="2">Km489</strain>
    </source>
</reference>
<proteinExistence type="predicted"/>
<dbReference type="EMBL" id="QHJG01000050">
    <property type="protein sequence ID" value="PWY53992.1"/>
    <property type="molecule type" value="Genomic_DNA"/>
</dbReference>
<name>A0A317U0I1_9GAMM</name>
<dbReference type="Proteomes" id="UP000287374">
    <property type="component" value="Unassembled WGS sequence"/>
</dbReference>
<gene>
    <name evidence="1" type="ORF">DGG96_19315</name>
    <name evidence="2" type="ORF">ELY20_16190</name>
</gene>
<keyword evidence="4" id="KW-1185">Reference proteome</keyword>
<organism evidence="1 3">
    <name type="scientific">Legionella qingyii</name>
    <dbReference type="NCBI Taxonomy" id="2184757"/>
    <lineage>
        <taxon>Bacteria</taxon>
        <taxon>Pseudomonadati</taxon>
        <taxon>Pseudomonadota</taxon>
        <taxon>Gammaproteobacteria</taxon>
        <taxon>Legionellales</taxon>
        <taxon>Legionellaceae</taxon>
        <taxon>Legionella</taxon>
    </lineage>
</organism>
<protein>
    <submittedName>
        <fullName evidence="1">Uncharacterized protein</fullName>
    </submittedName>
</protein>
<comment type="caution">
    <text evidence="1">The sequence shown here is derived from an EMBL/GenBank/DDBJ whole genome shotgun (WGS) entry which is preliminary data.</text>
</comment>